<dbReference type="GO" id="GO:0004497">
    <property type="term" value="F:monooxygenase activity"/>
    <property type="evidence" value="ECO:0007669"/>
    <property type="project" value="UniProtKB-KW"/>
</dbReference>
<sequence length="463" mass="52820">MRGQPHLAILELHKRYGDVVRTGPNELSFSHNEAWKEVCGHLKRGQDENEKDPRTSSDELDKSILSARRDRHGQFRRLLSGGFSARAMAEQQPLINKYINLFISRLREHGQGGTKVMDASKWFEWTTFDIIGDLSFAEPFGCLQNSKSHPWVDSLNDSVGLFPVVQVISGLPFSSILKPLYFWLMTPKGVAEKRGFSRSFAEETLKKRIALGSDRPDFVDAMLKADKEAKLTDDELRDNSVILTTAGSETTATTLAAVTYFLGTHPEVLAKLSAEVRSAFQHEDDIDINSVQNLRYMLAVLKETMRMYPAVALSQSRHAPPGGVQIAGEFVAGGTILGIWQYSIYHNPAKFLLPDSFIPDRWLDDKRFDYDEKALHQPFSYGPRNCIGMKCVSLVFKPLNLSLAYAEMRIILARIIWNFDIELAPESRSWTENQKVYFFWQKPPLWTYFKPRNMQEEPEYLAQ</sequence>
<feature type="binding site" description="axial binding residue" evidence="8">
    <location>
        <position position="386"/>
    </location>
    <ligand>
        <name>heme</name>
        <dbReference type="ChEBI" id="CHEBI:30413"/>
    </ligand>
    <ligandPart>
        <name>Fe</name>
        <dbReference type="ChEBI" id="CHEBI:18248"/>
    </ligandPart>
</feature>
<dbReference type="InterPro" id="IPR001128">
    <property type="entry name" value="Cyt_P450"/>
</dbReference>
<keyword evidence="6 8" id="KW-0408">Iron</keyword>
<dbReference type="GO" id="GO:0016705">
    <property type="term" value="F:oxidoreductase activity, acting on paired donors, with incorporation or reduction of molecular oxygen"/>
    <property type="evidence" value="ECO:0007669"/>
    <property type="project" value="InterPro"/>
</dbReference>
<dbReference type="PROSITE" id="PS00086">
    <property type="entry name" value="CYTOCHROME_P450"/>
    <property type="match status" value="1"/>
</dbReference>
<evidence type="ECO:0000256" key="6">
    <source>
        <dbReference type="ARBA" id="ARBA00023004"/>
    </source>
</evidence>
<dbReference type="EMBL" id="JAATWM020000015">
    <property type="protein sequence ID" value="KAF9877225.1"/>
    <property type="molecule type" value="Genomic_DNA"/>
</dbReference>
<feature type="compositionally biased region" description="Basic and acidic residues" evidence="10">
    <location>
        <begin position="44"/>
        <end position="62"/>
    </location>
</feature>
<keyword evidence="7 9" id="KW-0503">Monooxygenase</keyword>
<comment type="similarity">
    <text evidence="2 9">Belongs to the cytochrome P450 family.</text>
</comment>
<keyword evidence="4 8" id="KW-0479">Metal-binding</keyword>
<evidence type="ECO:0000313" key="11">
    <source>
        <dbReference type="EMBL" id="KAF9877225.1"/>
    </source>
</evidence>
<comment type="caution">
    <text evidence="11">The sequence shown here is derived from an EMBL/GenBank/DDBJ whole genome shotgun (WGS) entry which is preliminary data.</text>
</comment>
<gene>
    <name evidence="11" type="ORF">CkaCkLH20_05491</name>
</gene>
<dbReference type="PANTHER" id="PTHR24305">
    <property type="entry name" value="CYTOCHROME P450"/>
    <property type="match status" value="1"/>
</dbReference>
<dbReference type="OrthoDB" id="1470350at2759"/>
<dbReference type="InterPro" id="IPR017972">
    <property type="entry name" value="Cyt_P450_CS"/>
</dbReference>
<dbReference type="InterPro" id="IPR050121">
    <property type="entry name" value="Cytochrome_P450_monoxygenase"/>
</dbReference>
<evidence type="ECO:0000256" key="2">
    <source>
        <dbReference type="ARBA" id="ARBA00010617"/>
    </source>
</evidence>
<dbReference type="SUPFAM" id="SSF48264">
    <property type="entry name" value="Cytochrome P450"/>
    <property type="match status" value="1"/>
</dbReference>
<dbReference type="Pfam" id="PF00067">
    <property type="entry name" value="p450"/>
    <property type="match status" value="1"/>
</dbReference>
<proteinExistence type="inferred from homology"/>
<keyword evidence="5 9" id="KW-0560">Oxidoreductase</keyword>
<evidence type="ECO:0000256" key="10">
    <source>
        <dbReference type="SAM" id="MobiDB-lite"/>
    </source>
</evidence>
<keyword evidence="3 8" id="KW-0349">Heme</keyword>
<comment type="cofactor">
    <cofactor evidence="1 8">
        <name>heme</name>
        <dbReference type="ChEBI" id="CHEBI:30413"/>
    </cofactor>
</comment>
<keyword evidence="12" id="KW-1185">Reference proteome</keyword>
<dbReference type="InterPro" id="IPR036396">
    <property type="entry name" value="Cyt_P450_sf"/>
</dbReference>
<dbReference type="RefSeq" id="XP_038746686.1">
    <property type="nucleotide sequence ID" value="XM_038888210.1"/>
</dbReference>
<evidence type="ECO:0000256" key="4">
    <source>
        <dbReference type="ARBA" id="ARBA00022723"/>
    </source>
</evidence>
<evidence type="ECO:0000256" key="3">
    <source>
        <dbReference type="ARBA" id="ARBA00022617"/>
    </source>
</evidence>
<dbReference type="GO" id="GO:0020037">
    <property type="term" value="F:heme binding"/>
    <property type="evidence" value="ECO:0007669"/>
    <property type="project" value="InterPro"/>
</dbReference>
<dbReference type="CDD" id="cd11058">
    <property type="entry name" value="CYP60B-like"/>
    <property type="match status" value="1"/>
</dbReference>
<evidence type="ECO:0000256" key="9">
    <source>
        <dbReference type="RuleBase" id="RU000461"/>
    </source>
</evidence>
<dbReference type="GO" id="GO:0005506">
    <property type="term" value="F:iron ion binding"/>
    <property type="evidence" value="ECO:0007669"/>
    <property type="project" value="InterPro"/>
</dbReference>
<reference evidence="11" key="1">
    <citation type="submission" date="2020-03" db="EMBL/GenBank/DDBJ databases">
        <authorList>
            <person name="He L."/>
        </authorList>
    </citation>
    <scope>NUCLEOTIDE SEQUENCE</scope>
    <source>
        <strain evidence="11">CkLH20</strain>
    </source>
</reference>
<evidence type="ECO:0000256" key="5">
    <source>
        <dbReference type="ARBA" id="ARBA00023002"/>
    </source>
</evidence>
<organism evidence="11 12">
    <name type="scientific">Colletotrichum karsti</name>
    <dbReference type="NCBI Taxonomy" id="1095194"/>
    <lineage>
        <taxon>Eukaryota</taxon>
        <taxon>Fungi</taxon>
        <taxon>Dikarya</taxon>
        <taxon>Ascomycota</taxon>
        <taxon>Pezizomycotina</taxon>
        <taxon>Sordariomycetes</taxon>
        <taxon>Hypocreomycetidae</taxon>
        <taxon>Glomerellales</taxon>
        <taxon>Glomerellaceae</taxon>
        <taxon>Colletotrichum</taxon>
        <taxon>Colletotrichum boninense species complex</taxon>
    </lineage>
</organism>
<name>A0A9P6IEI7_9PEZI</name>
<protein>
    <submittedName>
        <fullName evidence="11">Trichothecene c-15 hydroxylase</fullName>
    </submittedName>
</protein>
<dbReference type="PRINTS" id="PR00463">
    <property type="entry name" value="EP450I"/>
</dbReference>
<dbReference type="Gene3D" id="1.10.630.10">
    <property type="entry name" value="Cytochrome P450"/>
    <property type="match status" value="1"/>
</dbReference>
<evidence type="ECO:0000313" key="12">
    <source>
        <dbReference type="Proteomes" id="UP000781932"/>
    </source>
</evidence>
<reference evidence="11" key="2">
    <citation type="submission" date="2020-11" db="EMBL/GenBank/DDBJ databases">
        <title>Whole genome sequencing of Colletotrichum sp.</title>
        <authorList>
            <person name="Li H."/>
        </authorList>
    </citation>
    <scope>NUCLEOTIDE SEQUENCE</scope>
    <source>
        <strain evidence="11">CkLH20</strain>
    </source>
</reference>
<evidence type="ECO:0000256" key="1">
    <source>
        <dbReference type="ARBA" id="ARBA00001971"/>
    </source>
</evidence>
<evidence type="ECO:0000256" key="7">
    <source>
        <dbReference type="ARBA" id="ARBA00023033"/>
    </source>
</evidence>
<dbReference type="InterPro" id="IPR002401">
    <property type="entry name" value="Cyt_P450_E_grp-I"/>
</dbReference>
<dbReference type="AlphaFoldDB" id="A0A9P6IEI7"/>
<accession>A0A9P6IEI7</accession>
<evidence type="ECO:0000256" key="8">
    <source>
        <dbReference type="PIRSR" id="PIRSR602401-1"/>
    </source>
</evidence>
<dbReference type="GeneID" id="62161284"/>
<dbReference type="Proteomes" id="UP000781932">
    <property type="component" value="Unassembled WGS sequence"/>
</dbReference>
<dbReference type="PRINTS" id="PR00385">
    <property type="entry name" value="P450"/>
</dbReference>
<dbReference type="PANTHER" id="PTHR24305:SF230">
    <property type="entry name" value="P450, PUTATIVE (EUROFUNG)-RELATED"/>
    <property type="match status" value="1"/>
</dbReference>
<feature type="region of interest" description="Disordered" evidence="10">
    <location>
        <begin position="44"/>
        <end position="63"/>
    </location>
</feature>